<name>A0AAW0G899_9APHY</name>
<comment type="caution">
    <text evidence="2">The sequence shown here is derived from an EMBL/GenBank/DDBJ whole genome shotgun (WGS) entry which is preliminary data.</text>
</comment>
<gene>
    <name evidence="2" type="ORF">QCA50_011618</name>
</gene>
<evidence type="ECO:0000313" key="2">
    <source>
        <dbReference type="EMBL" id="KAK7685255.1"/>
    </source>
</evidence>
<dbReference type="EMBL" id="JASBNA010000021">
    <property type="protein sequence ID" value="KAK7685255.1"/>
    <property type="molecule type" value="Genomic_DNA"/>
</dbReference>
<evidence type="ECO:0000313" key="3">
    <source>
        <dbReference type="Proteomes" id="UP001385951"/>
    </source>
</evidence>
<dbReference type="AlphaFoldDB" id="A0AAW0G899"/>
<keyword evidence="3" id="KW-1185">Reference proteome</keyword>
<evidence type="ECO:0000256" key="1">
    <source>
        <dbReference type="SAM" id="MobiDB-lite"/>
    </source>
</evidence>
<protein>
    <submittedName>
        <fullName evidence="2">Uncharacterized protein</fullName>
    </submittedName>
</protein>
<dbReference type="Proteomes" id="UP001385951">
    <property type="component" value="Unassembled WGS sequence"/>
</dbReference>
<organism evidence="2 3">
    <name type="scientific">Cerrena zonata</name>
    <dbReference type="NCBI Taxonomy" id="2478898"/>
    <lineage>
        <taxon>Eukaryota</taxon>
        <taxon>Fungi</taxon>
        <taxon>Dikarya</taxon>
        <taxon>Basidiomycota</taxon>
        <taxon>Agaricomycotina</taxon>
        <taxon>Agaricomycetes</taxon>
        <taxon>Polyporales</taxon>
        <taxon>Cerrenaceae</taxon>
        <taxon>Cerrena</taxon>
    </lineage>
</organism>
<sequence length="60" mass="6572">MSEEEWEAVAGEHTKKLTEDRETKATGAHTVSINAFHDVNATVVQLENIMLTGDESSGQK</sequence>
<reference evidence="2 3" key="1">
    <citation type="submission" date="2022-09" db="EMBL/GenBank/DDBJ databases">
        <authorList>
            <person name="Palmer J.M."/>
        </authorList>
    </citation>
    <scope>NUCLEOTIDE SEQUENCE [LARGE SCALE GENOMIC DNA]</scope>
    <source>
        <strain evidence="2 3">DSM 7382</strain>
    </source>
</reference>
<feature type="region of interest" description="Disordered" evidence="1">
    <location>
        <begin position="1"/>
        <end position="23"/>
    </location>
</feature>
<proteinExistence type="predicted"/>
<feature type="compositionally biased region" description="Basic and acidic residues" evidence="1">
    <location>
        <begin position="10"/>
        <end position="23"/>
    </location>
</feature>
<accession>A0AAW0G899</accession>